<reference evidence="1 2" key="1">
    <citation type="submission" date="2024-01" db="EMBL/GenBank/DDBJ databases">
        <title>The genomes of 5 underutilized Papilionoideae crops provide insights into root nodulation and disease resistanc.</title>
        <authorList>
            <person name="Yuan L."/>
        </authorList>
    </citation>
    <scope>NUCLEOTIDE SEQUENCE [LARGE SCALE GENOMIC DNA]</scope>
    <source>
        <strain evidence="1">ZHUSHIDOU_FW_LH</strain>
        <tissue evidence="1">Leaf</tissue>
    </source>
</reference>
<evidence type="ECO:0008006" key="3">
    <source>
        <dbReference type="Google" id="ProtNLM"/>
    </source>
</evidence>
<evidence type="ECO:0000313" key="2">
    <source>
        <dbReference type="Proteomes" id="UP001372338"/>
    </source>
</evidence>
<comment type="caution">
    <text evidence="1">The sequence shown here is derived from an EMBL/GenBank/DDBJ whole genome shotgun (WGS) entry which is preliminary data.</text>
</comment>
<organism evidence="1 2">
    <name type="scientific">Crotalaria pallida</name>
    <name type="common">Smooth rattlebox</name>
    <name type="synonym">Crotalaria striata</name>
    <dbReference type="NCBI Taxonomy" id="3830"/>
    <lineage>
        <taxon>Eukaryota</taxon>
        <taxon>Viridiplantae</taxon>
        <taxon>Streptophyta</taxon>
        <taxon>Embryophyta</taxon>
        <taxon>Tracheophyta</taxon>
        <taxon>Spermatophyta</taxon>
        <taxon>Magnoliopsida</taxon>
        <taxon>eudicotyledons</taxon>
        <taxon>Gunneridae</taxon>
        <taxon>Pentapetalae</taxon>
        <taxon>rosids</taxon>
        <taxon>fabids</taxon>
        <taxon>Fabales</taxon>
        <taxon>Fabaceae</taxon>
        <taxon>Papilionoideae</taxon>
        <taxon>50 kb inversion clade</taxon>
        <taxon>genistoids sensu lato</taxon>
        <taxon>core genistoids</taxon>
        <taxon>Crotalarieae</taxon>
        <taxon>Crotalaria</taxon>
    </lineage>
</organism>
<gene>
    <name evidence="1" type="ORF">RIF29_33276</name>
</gene>
<dbReference type="Proteomes" id="UP001372338">
    <property type="component" value="Unassembled WGS sequence"/>
</dbReference>
<dbReference type="AlphaFoldDB" id="A0AAN9HSW3"/>
<name>A0AAN9HSW3_CROPI</name>
<dbReference type="EMBL" id="JAYWIO010000007">
    <property type="protein sequence ID" value="KAK7250687.1"/>
    <property type="molecule type" value="Genomic_DNA"/>
</dbReference>
<accession>A0AAN9HSW3</accession>
<sequence>MEPPSVIVDDAVKENENVVAAPTKKNAGEPVDMHDKPFIYCEGPSISNLSNNKVGYFRPTGSPASLSRGTTNLGSMNKATSFERSPFVDKDIVDLCEEEVSNKRPYKKALQKEKENKLRPKYRPTPSMQLSFMQERVALYAFATQLDPSEVIFRNKDTMLKRRDILDIPSGRPIDPDIIRLVALKLMTAEKENIDPLFWALPPSFAVFIPICENGDHWKDTIVQVLSWMDMGAYFEPSIMGEVRMSEAIDLLMHPMNENQFIVLDWASEADNNYT</sequence>
<protein>
    <recommendedName>
        <fullName evidence="3">Ubiquitin-like protease family profile domain-containing protein</fullName>
    </recommendedName>
</protein>
<proteinExistence type="predicted"/>
<evidence type="ECO:0000313" key="1">
    <source>
        <dbReference type="EMBL" id="KAK7250687.1"/>
    </source>
</evidence>
<keyword evidence="2" id="KW-1185">Reference proteome</keyword>